<gene>
    <name evidence="1" type="ORF">HFN_1702</name>
</gene>
<protein>
    <submittedName>
        <fullName evidence="1">Uncharacterized protein</fullName>
    </submittedName>
</protein>
<organism evidence="1 2">
    <name type="scientific">Helicobacter fennelliae MRY12-0050</name>
    <dbReference type="NCBI Taxonomy" id="1325130"/>
    <lineage>
        <taxon>Bacteria</taxon>
        <taxon>Pseudomonadati</taxon>
        <taxon>Campylobacterota</taxon>
        <taxon>Epsilonproteobacteria</taxon>
        <taxon>Campylobacterales</taxon>
        <taxon>Helicobacteraceae</taxon>
        <taxon>Helicobacter</taxon>
    </lineage>
</organism>
<name>T1CMW2_9HELI</name>
<reference evidence="1 2" key="1">
    <citation type="journal article" date="2013" name="Genome Announc.">
        <title>Draft Genome Sequence of Helicobacter fennelliae Strain MRY12-0050, Isolated from a Bacteremia Patient.</title>
        <authorList>
            <person name="Rimbara E."/>
            <person name="Matsui M."/>
            <person name="Mori S."/>
            <person name="Suzuki S."/>
            <person name="Suzuki M."/>
            <person name="Kim H."/>
            <person name="Sekizuka T."/>
            <person name="Kuroda M."/>
            <person name="Shibayama K."/>
        </authorList>
    </citation>
    <scope>NUCLEOTIDE SEQUENCE [LARGE SCALE GENOMIC DNA]</scope>
    <source>
        <strain evidence="1 2">MRY12-0050</strain>
    </source>
</reference>
<sequence>MRGFLFEIMAGLYRKFVSFKNLCLNLHEALDSVKTILKI</sequence>
<dbReference type="Proteomes" id="UP000018143">
    <property type="component" value="Unassembled WGS sequence"/>
</dbReference>
<comment type="caution">
    <text evidence="1">The sequence shown here is derived from an EMBL/GenBank/DDBJ whole genome shotgun (WGS) entry which is preliminary data.</text>
</comment>
<dbReference type="STRING" id="1325130.HFN_1702"/>
<keyword evidence="2" id="KW-1185">Reference proteome</keyword>
<evidence type="ECO:0000313" key="2">
    <source>
        <dbReference type="Proteomes" id="UP000018143"/>
    </source>
</evidence>
<dbReference type="AlphaFoldDB" id="T1CMW2"/>
<accession>T1CMW2</accession>
<evidence type="ECO:0000313" key="1">
    <source>
        <dbReference type="EMBL" id="GAD18104.1"/>
    </source>
</evidence>
<proteinExistence type="predicted"/>
<dbReference type="EMBL" id="BASD01000004">
    <property type="protein sequence ID" value="GAD18104.1"/>
    <property type="molecule type" value="Genomic_DNA"/>
</dbReference>